<evidence type="ECO:0000256" key="1">
    <source>
        <dbReference type="ARBA" id="ARBA00007494"/>
    </source>
</evidence>
<dbReference type="InterPro" id="IPR049560">
    <property type="entry name" value="MeTrfase_RsmB-F_NOP2_cat"/>
</dbReference>
<evidence type="ECO:0000259" key="8">
    <source>
        <dbReference type="PROSITE" id="PS51686"/>
    </source>
</evidence>
<sequence length="479" mass="50712">MGQCRPQDRARSVGVSRSPRRREAAQPRPANAGGVPGLPVRLTAVSILEKVLGRGVALDALVDDRSGLPGFRDLPPRDRALVRQIVATALRRRGEIDAAVARCLDRPLDRGAVRLYAILAVGAAQILFLEVADHAAVSLAVTQAGNDRQTRAAKGLVNSVLRRIARERGELAHRPDAARLDTPDWLFERWSASYGEAAAEAIAAAHLVRAPLDLTPRIDPEAVAAATGGTILPTGSVRVETMPRVSTLPGYDAGAWWVQDAAAALPARLLPDLAGRRVADLCAAPGGKTAQLAAAGALVTAVDLSPGRLRRLAGNLARLRLDAELVAADLLAWEPERTFDAVLLDAPCSATGTIRRHPDIPWLKSPADMVSLADLQARMLARAARFVAPGGRLVYCTCSLEPEEGERQADRFLEANPGFRLEPATADEVGGMAHFLSPAGTLRTLPSMNFGESSPAGGLDGFFAARFVNTADSDMLGTG</sequence>
<evidence type="ECO:0000256" key="4">
    <source>
        <dbReference type="ARBA" id="ARBA00022691"/>
    </source>
</evidence>
<comment type="caution">
    <text evidence="9">The sequence shown here is derived from an EMBL/GenBank/DDBJ whole genome shotgun (WGS) entry which is preliminary data.</text>
</comment>
<reference evidence="9" key="1">
    <citation type="submission" date="2019-03" db="EMBL/GenBank/DDBJ databases">
        <title>Afifella sp. nov., isolated from activated sludge.</title>
        <authorList>
            <person name="Li Q."/>
            <person name="Liu Y."/>
        </authorList>
    </citation>
    <scope>NUCLEOTIDE SEQUENCE</scope>
    <source>
        <strain evidence="9">L72</strain>
    </source>
</reference>
<keyword evidence="2 6" id="KW-0489">Methyltransferase</keyword>
<accession>A0A964T7A1</accession>
<dbReference type="Proteomes" id="UP000773614">
    <property type="component" value="Unassembled WGS sequence"/>
</dbReference>
<keyword evidence="5 6" id="KW-0694">RNA-binding</keyword>
<comment type="similarity">
    <text evidence="1 6">Belongs to the class I-like SAM-binding methyltransferase superfamily. RsmB/NOP family.</text>
</comment>
<evidence type="ECO:0000256" key="6">
    <source>
        <dbReference type="PROSITE-ProRule" id="PRU01023"/>
    </source>
</evidence>
<dbReference type="SUPFAM" id="SSF53335">
    <property type="entry name" value="S-adenosyl-L-methionine-dependent methyltransferases"/>
    <property type="match status" value="1"/>
</dbReference>
<evidence type="ECO:0000256" key="7">
    <source>
        <dbReference type="SAM" id="MobiDB-lite"/>
    </source>
</evidence>
<dbReference type="GO" id="GO:0001510">
    <property type="term" value="P:RNA methylation"/>
    <property type="evidence" value="ECO:0007669"/>
    <property type="project" value="InterPro"/>
</dbReference>
<dbReference type="InterPro" id="IPR006027">
    <property type="entry name" value="NusB_RsmB_TIM44"/>
</dbReference>
<dbReference type="GO" id="GO:0003723">
    <property type="term" value="F:RNA binding"/>
    <property type="evidence" value="ECO:0007669"/>
    <property type="project" value="UniProtKB-UniRule"/>
</dbReference>
<feature type="domain" description="SAM-dependent MTase RsmB/NOP-type" evidence="8">
    <location>
        <begin position="190"/>
        <end position="470"/>
    </location>
</feature>
<dbReference type="PANTHER" id="PTHR22807">
    <property type="entry name" value="NOP2 YEAST -RELATED NOL1/NOP2/FMU SUN DOMAIN-CONTAINING"/>
    <property type="match status" value="1"/>
</dbReference>
<organism evidence="9 10">
    <name type="scientific">Propylenella binzhouense</name>
    <dbReference type="NCBI Taxonomy" id="2555902"/>
    <lineage>
        <taxon>Bacteria</taxon>
        <taxon>Pseudomonadati</taxon>
        <taxon>Pseudomonadota</taxon>
        <taxon>Alphaproteobacteria</taxon>
        <taxon>Hyphomicrobiales</taxon>
        <taxon>Propylenellaceae</taxon>
        <taxon>Propylenella</taxon>
    </lineage>
</organism>
<keyword evidence="4 6" id="KW-0949">S-adenosyl-L-methionine</keyword>
<feature type="binding site" evidence="6">
    <location>
        <position position="329"/>
    </location>
    <ligand>
        <name>S-adenosyl-L-methionine</name>
        <dbReference type="ChEBI" id="CHEBI:59789"/>
    </ligand>
</feature>
<evidence type="ECO:0000256" key="5">
    <source>
        <dbReference type="ARBA" id="ARBA00022884"/>
    </source>
</evidence>
<dbReference type="GO" id="GO:0006355">
    <property type="term" value="P:regulation of DNA-templated transcription"/>
    <property type="evidence" value="ECO:0007669"/>
    <property type="project" value="InterPro"/>
</dbReference>
<dbReference type="PROSITE" id="PS01153">
    <property type="entry name" value="NOL1_NOP2_SUN"/>
    <property type="match status" value="1"/>
</dbReference>
<evidence type="ECO:0000256" key="2">
    <source>
        <dbReference type="ARBA" id="ARBA00022603"/>
    </source>
</evidence>
<keyword evidence="3 6" id="KW-0808">Transferase</keyword>
<feature type="binding site" evidence="6">
    <location>
        <position position="345"/>
    </location>
    <ligand>
        <name>S-adenosyl-L-methionine</name>
        <dbReference type="ChEBI" id="CHEBI:59789"/>
    </ligand>
</feature>
<dbReference type="CDD" id="cd02440">
    <property type="entry name" value="AdoMet_MTases"/>
    <property type="match status" value="1"/>
</dbReference>
<dbReference type="AlphaFoldDB" id="A0A964T7A1"/>
<name>A0A964T7A1_9HYPH</name>
<dbReference type="EMBL" id="SPKJ01000073">
    <property type="protein sequence ID" value="MYZ49405.1"/>
    <property type="molecule type" value="Genomic_DNA"/>
</dbReference>
<dbReference type="InterPro" id="IPR001678">
    <property type="entry name" value="MeTrfase_RsmB-F_NOP2_dom"/>
</dbReference>
<dbReference type="PRINTS" id="PR02008">
    <property type="entry name" value="RCMTFAMILY"/>
</dbReference>
<dbReference type="Gene3D" id="3.40.50.150">
    <property type="entry name" value="Vaccinia Virus protein VP39"/>
    <property type="match status" value="1"/>
</dbReference>
<dbReference type="OrthoDB" id="9810297at2"/>
<dbReference type="PROSITE" id="PS51686">
    <property type="entry name" value="SAM_MT_RSMB_NOP"/>
    <property type="match status" value="1"/>
</dbReference>
<proteinExistence type="inferred from homology"/>
<dbReference type="InterPro" id="IPR035926">
    <property type="entry name" value="NusB-like_sf"/>
</dbReference>
<keyword evidence="10" id="KW-1185">Reference proteome</keyword>
<feature type="active site" description="Nucleophile" evidence="6">
    <location>
        <position position="398"/>
    </location>
</feature>
<dbReference type="Gene3D" id="1.10.940.10">
    <property type="entry name" value="NusB-like"/>
    <property type="match status" value="1"/>
</dbReference>
<dbReference type="Pfam" id="PF01029">
    <property type="entry name" value="NusB"/>
    <property type="match status" value="1"/>
</dbReference>
<evidence type="ECO:0000256" key="3">
    <source>
        <dbReference type="ARBA" id="ARBA00022679"/>
    </source>
</evidence>
<dbReference type="InterPro" id="IPR023267">
    <property type="entry name" value="RCMT"/>
</dbReference>
<dbReference type="SUPFAM" id="SSF48013">
    <property type="entry name" value="NusB-like"/>
    <property type="match status" value="1"/>
</dbReference>
<evidence type="ECO:0000313" key="10">
    <source>
        <dbReference type="Proteomes" id="UP000773614"/>
    </source>
</evidence>
<dbReference type="InterPro" id="IPR029063">
    <property type="entry name" value="SAM-dependent_MTases_sf"/>
</dbReference>
<dbReference type="Pfam" id="PF01189">
    <property type="entry name" value="Methyltr_RsmB-F"/>
    <property type="match status" value="1"/>
</dbReference>
<dbReference type="PANTHER" id="PTHR22807:SF61">
    <property type="entry name" value="NOL1_NOP2_SUN FAMILY PROTEIN _ ANTITERMINATION NUSB DOMAIN-CONTAINING PROTEIN"/>
    <property type="match status" value="1"/>
</dbReference>
<dbReference type="InterPro" id="IPR018314">
    <property type="entry name" value="RsmB/NOL1/NOP2-like_CS"/>
</dbReference>
<dbReference type="GO" id="GO:0008173">
    <property type="term" value="F:RNA methyltransferase activity"/>
    <property type="evidence" value="ECO:0007669"/>
    <property type="project" value="InterPro"/>
</dbReference>
<feature type="binding site" evidence="6">
    <location>
        <begin position="282"/>
        <end position="288"/>
    </location>
    <ligand>
        <name>S-adenosyl-L-methionine</name>
        <dbReference type="ChEBI" id="CHEBI:59789"/>
    </ligand>
</feature>
<feature type="binding site" evidence="6">
    <location>
        <position position="303"/>
    </location>
    <ligand>
        <name>S-adenosyl-L-methionine</name>
        <dbReference type="ChEBI" id="CHEBI:59789"/>
    </ligand>
</feature>
<gene>
    <name evidence="9" type="ORF">E4O86_16980</name>
</gene>
<feature type="compositionally biased region" description="Basic and acidic residues" evidence="7">
    <location>
        <begin position="1"/>
        <end position="11"/>
    </location>
</feature>
<protein>
    <submittedName>
        <fullName evidence="9">Methyltransferase domain-containing protein</fullName>
    </submittedName>
</protein>
<evidence type="ECO:0000313" key="9">
    <source>
        <dbReference type="EMBL" id="MYZ49405.1"/>
    </source>
</evidence>
<feature type="region of interest" description="Disordered" evidence="7">
    <location>
        <begin position="1"/>
        <end position="33"/>
    </location>
</feature>
<dbReference type="FunFam" id="3.40.50.150:FF:000257">
    <property type="entry name" value="16S rRNA methyltransferase"/>
    <property type="match status" value="1"/>
</dbReference>